<keyword evidence="2" id="KW-1185">Reference proteome</keyword>
<organism evidence="1 2">
    <name type="scientific">Jimgerdemannia flammicorona</name>
    <dbReference type="NCBI Taxonomy" id="994334"/>
    <lineage>
        <taxon>Eukaryota</taxon>
        <taxon>Fungi</taxon>
        <taxon>Fungi incertae sedis</taxon>
        <taxon>Mucoromycota</taxon>
        <taxon>Mucoromycotina</taxon>
        <taxon>Endogonomycetes</taxon>
        <taxon>Endogonales</taxon>
        <taxon>Endogonaceae</taxon>
        <taxon>Jimgerdemannia</taxon>
    </lineage>
</organism>
<evidence type="ECO:0000313" key="1">
    <source>
        <dbReference type="EMBL" id="RUP48756.1"/>
    </source>
</evidence>
<comment type="caution">
    <text evidence="1">The sequence shown here is derived from an EMBL/GenBank/DDBJ whole genome shotgun (WGS) entry which is preliminary data.</text>
</comment>
<gene>
    <name evidence="1" type="ORF">BC936DRAFT_144052</name>
</gene>
<reference evidence="1 2" key="1">
    <citation type="journal article" date="2018" name="New Phytol.">
        <title>Phylogenomics of Endogonaceae and evolution of mycorrhizas within Mucoromycota.</title>
        <authorList>
            <person name="Chang Y."/>
            <person name="Desiro A."/>
            <person name="Na H."/>
            <person name="Sandor L."/>
            <person name="Lipzen A."/>
            <person name="Clum A."/>
            <person name="Barry K."/>
            <person name="Grigoriev I.V."/>
            <person name="Martin F.M."/>
            <person name="Stajich J.E."/>
            <person name="Smith M.E."/>
            <person name="Bonito G."/>
            <person name="Spatafora J.W."/>
        </authorList>
    </citation>
    <scope>NUCLEOTIDE SEQUENCE [LARGE SCALE GENOMIC DNA]</scope>
    <source>
        <strain evidence="1 2">GMNB39</strain>
    </source>
</reference>
<protein>
    <submittedName>
        <fullName evidence="1">Uncharacterized protein</fullName>
    </submittedName>
</protein>
<dbReference type="OrthoDB" id="10264021at2759"/>
<name>A0A433DD62_9FUNG</name>
<sequence>MAFYTYLTSVTLFSIIVVALYMLFTGSGEEFNVGRVIEETSPYAWALIGMSMCIGLSVVGAAW</sequence>
<dbReference type="EMBL" id="RBNI01003002">
    <property type="protein sequence ID" value="RUP48756.1"/>
    <property type="molecule type" value="Genomic_DNA"/>
</dbReference>
<accession>A0A433DD62</accession>
<dbReference type="Proteomes" id="UP000268093">
    <property type="component" value="Unassembled WGS sequence"/>
</dbReference>
<evidence type="ECO:0000313" key="2">
    <source>
        <dbReference type="Proteomes" id="UP000268093"/>
    </source>
</evidence>
<proteinExistence type="predicted"/>